<proteinExistence type="predicted"/>
<accession>A0A1J5PLD3</accession>
<evidence type="ECO:0000313" key="1">
    <source>
        <dbReference type="EMBL" id="OIQ64349.1"/>
    </source>
</evidence>
<protein>
    <submittedName>
        <fullName evidence="1">Uncharacterized protein</fullName>
    </submittedName>
</protein>
<organism evidence="1">
    <name type="scientific">mine drainage metagenome</name>
    <dbReference type="NCBI Taxonomy" id="410659"/>
    <lineage>
        <taxon>unclassified sequences</taxon>
        <taxon>metagenomes</taxon>
        <taxon>ecological metagenomes</taxon>
    </lineage>
</organism>
<name>A0A1J5PLD3_9ZZZZ</name>
<dbReference type="AlphaFoldDB" id="A0A1J5PLD3"/>
<gene>
    <name evidence="1" type="ORF">GALL_541000</name>
</gene>
<dbReference type="AntiFam" id="ANF00095">
    <property type="entry name" value="Shadow ORF (opposite ABC transporters)"/>
</dbReference>
<reference evidence="1" key="1">
    <citation type="submission" date="2016-10" db="EMBL/GenBank/DDBJ databases">
        <title>Sequence of Gallionella enrichment culture.</title>
        <authorList>
            <person name="Poehlein A."/>
            <person name="Muehling M."/>
            <person name="Daniel R."/>
        </authorList>
    </citation>
    <scope>NUCLEOTIDE SEQUENCE</scope>
</reference>
<comment type="caution">
    <text evidence="1">The sequence shown here is derived from an EMBL/GenBank/DDBJ whole genome shotgun (WGS) entry which is preliminary data.</text>
</comment>
<dbReference type="EMBL" id="MLJW01008197">
    <property type="protein sequence ID" value="OIQ64349.1"/>
    <property type="molecule type" value="Genomic_DNA"/>
</dbReference>
<sequence length="57" mass="6515">MRDVDEGDSDFNLDALQLDLHLATEFQVESTKWLIKEKNLWLVDKSPCHGDSLLLAT</sequence>